<dbReference type="EMBL" id="CP067341">
    <property type="protein sequence ID" value="QQP11560.1"/>
    <property type="molecule type" value="Genomic_DNA"/>
</dbReference>
<reference evidence="1 2" key="1">
    <citation type="submission" date="2020-01" db="EMBL/GenBank/DDBJ databases">
        <authorList>
            <person name="Liu G."/>
            <person name="Liu B."/>
        </authorList>
    </citation>
    <scope>NUCLEOTIDE SEQUENCE [LARGE SCALE GENOMIC DNA]</scope>
    <source>
        <strain evidence="1 2">FJAT-51161</strain>
    </source>
</reference>
<dbReference type="Proteomes" id="UP000596049">
    <property type="component" value="Chromosome"/>
</dbReference>
<protein>
    <submittedName>
        <fullName evidence="1">Uncharacterized protein</fullName>
    </submittedName>
</protein>
<keyword evidence="2" id="KW-1185">Reference proteome</keyword>
<proteinExistence type="predicted"/>
<accession>A0ABX7AP13</accession>
<evidence type="ECO:0000313" key="1">
    <source>
        <dbReference type="EMBL" id="QQP11560.1"/>
    </source>
</evidence>
<dbReference type="RefSeq" id="WP_201406529.1">
    <property type="nucleotide sequence ID" value="NZ_CP067341.1"/>
</dbReference>
<gene>
    <name evidence="1" type="ORF">FJQ98_20540</name>
</gene>
<organism evidence="1 2">
    <name type="scientific">Lysinibacillus agricola</name>
    <dbReference type="NCBI Taxonomy" id="2590012"/>
    <lineage>
        <taxon>Bacteria</taxon>
        <taxon>Bacillati</taxon>
        <taxon>Bacillota</taxon>
        <taxon>Bacilli</taxon>
        <taxon>Bacillales</taxon>
        <taxon>Bacillaceae</taxon>
        <taxon>Lysinibacillus</taxon>
    </lineage>
</organism>
<name>A0ABX7AP13_9BACI</name>
<sequence length="63" mass="7464">MIKDALTNLLPYDPFRLVHLTHEHKAWLNDSSKIANGEKDISYSDDEIRFDFITNPKFQIWSK</sequence>
<evidence type="ECO:0000313" key="2">
    <source>
        <dbReference type="Proteomes" id="UP000596049"/>
    </source>
</evidence>